<feature type="region of interest" description="Disordered" evidence="1">
    <location>
        <begin position="174"/>
        <end position="196"/>
    </location>
</feature>
<evidence type="ECO:0000313" key="2">
    <source>
        <dbReference type="EMBL" id="KAE9963523.1"/>
    </source>
</evidence>
<sequence length="221" mass="24909">MVAIPGHYQHRPGRGWYLTAVDNAEDCTLRLPQKVIYSSILHRWMLVCDFEKRRRQEIIKHPSYYNGQPKLRGFFLMDDEKTYVMAWNSTGEFILHEGSVQGWCIDETTRILRPMARKDRPKSTTKLIDGIPVEGSSSRAPSVQWVESRNASVAGPGHVCASCNVSSPASVFDRTESKNGTALTTPGSPAPYGTEDDEVNAKELRVKLKELYDNQPKVIRA</sequence>
<dbReference type="EMBL" id="WNWS01000825">
    <property type="protein sequence ID" value="KAE9963523.1"/>
    <property type="molecule type" value="Genomic_DNA"/>
</dbReference>
<proteinExistence type="predicted"/>
<accession>A0A8H3U5F3</accession>
<comment type="caution">
    <text evidence="2">The sequence shown here is derived from an EMBL/GenBank/DDBJ whole genome shotgun (WGS) entry which is preliminary data.</text>
</comment>
<dbReference type="EMBL" id="WNWQ01000366">
    <property type="protein sequence ID" value="KAE9969496.1"/>
    <property type="molecule type" value="Genomic_DNA"/>
</dbReference>
<evidence type="ECO:0000256" key="1">
    <source>
        <dbReference type="SAM" id="MobiDB-lite"/>
    </source>
</evidence>
<name>A0A8H3U5F3_VENIN</name>
<organism evidence="2 4">
    <name type="scientific">Venturia inaequalis</name>
    <name type="common">Apple scab fungus</name>
    <dbReference type="NCBI Taxonomy" id="5025"/>
    <lineage>
        <taxon>Eukaryota</taxon>
        <taxon>Fungi</taxon>
        <taxon>Dikarya</taxon>
        <taxon>Ascomycota</taxon>
        <taxon>Pezizomycotina</taxon>
        <taxon>Dothideomycetes</taxon>
        <taxon>Pleosporomycetidae</taxon>
        <taxon>Venturiales</taxon>
        <taxon>Venturiaceae</taxon>
        <taxon>Venturia</taxon>
    </lineage>
</organism>
<evidence type="ECO:0000313" key="4">
    <source>
        <dbReference type="Proteomes" id="UP000447873"/>
    </source>
</evidence>
<protein>
    <submittedName>
        <fullName evidence="2">Uncharacterized protein</fullName>
    </submittedName>
</protein>
<feature type="region of interest" description="Disordered" evidence="1">
    <location>
        <begin position="117"/>
        <end position="142"/>
    </location>
</feature>
<feature type="compositionally biased region" description="Polar residues" evidence="1">
    <location>
        <begin position="178"/>
        <end position="187"/>
    </location>
</feature>
<dbReference type="Proteomes" id="UP000447873">
    <property type="component" value="Unassembled WGS sequence"/>
</dbReference>
<reference evidence="2 4" key="1">
    <citation type="submission" date="2018-12" db="EMBL/GenBank/DDBJ databases">
        <title>Venturia inaequalis Genome Resource.</title>
        <authorList>
            <person name="Lichtner F.J."/>
        </authorList>
    </citation>
    <scope>NUCLEOTIDE SEQUENCE [LARGE SCALE GENOMIC DNA]</scope>
    <source>
        <strain evidence="2 4">120213</strain>
        <strain evidence="3">Bline_iso_100314</strain>
    </source>
</reference>
<dbReference type="AlphaFoldDB" id="A0A8H3U5F3"/>
<dbReference type="Proteomes" id="UP000433883">
    <property type="component" value="Unassembled WGS sequence"/>
</dbReference>
<evidence type="ECO:0000313" key="3">
    <source>
        <dbReference type="EMBL" id="KAE9969496.1"/>
    </source>
</evidence>
<gene>
    <name evidence="3" type="ORF">BLS_005335</name>
    <name evidence="2" type="ORF">EG328_011326</name>
</gene>